<protein>
    <submittedName>
        <fullName evidence="2">Contact-dependent growth inhibition system immunity protein</fullName>
    </submittedName>
</protein>
<dbReference type="Pfam" id="PF18593">
    <property type="entry name" value="CdiI_2"/>
    <property type="match status" value="1"/>
</dbReference>
<feature type="domain" description="CdiI immunity protein" evidence="1">
    <location>
        <begin position="3"/>
        <end position="87"/>
    </location>
</feature>
<accession>A0ABV1NWP0</accession>
<evidence type="ECO:0000313" key="3">
    <source>
        <dbReference type="Proteomes" id="UP001482520"/>
    </source>
</evidence>
<dbReference type="InterPro" id="IPR041129">
    <property type="entry name" value="CdiI_2"/>
</dbReference>
<comment type="caution">
    <text evidence="2">The sequence shown here is derived from an EMBL/GenBank/DDBJ whole genome shotgun (WGS) entry which is preliminary data.</text>
</comment>
<evidence type="ECO:0000259" key="1">
    <source>
        <dbReference type="Pfam" id="PF18593"/>
    </source>
</evidence>
<evidence type="ECO:0000313" key="2">
    <source>
        <dbReference type="EMBL" id="MEQ7846941.1"/>
    </source>
</evidence>
<organism evidence="2 3">
    <name type="scientific">Nocardioides kribbensis</name>
    <dbReference type="NCBI Taxonomy" id="305517"/>
    <lineage>
        <taxon>Bacteria</taxon>
        <taxon>Bacillati</taxon>
        <taxon>Actinomycetota</taxon>
        <taxon>Actinomycetes</taxon>
        <taxon>Propionibacteriales</taxon>
        <taxon>Nocardioidaceae</taxon>
        <taxon>Nocardioides</taxon>
    </lineage>
</organism>
<sequence>MNAFELLGGAYFYQTWSYDYPTPEAVVAHFLDDEPEAVVELLTEVDRLIASDLSESQLDDVVDEAGFCYSPRLDGRTNRGWLEVVAAMSARHVLRLPPEHD</sequence>
<dbReference type="EMBL" id="JBEGDP010000005">
    <property type="protein sequence ID" value="MEQ7846941.1"/>
    <property type="molecule type" value="Genomic_DNA"/>
</dbReference>
<keyword evidence="3" id="KW-1185">Reference proteome</keyword>
<proteinExistence type="predicted"/>
<name>A0ABV1NWP0_9ACTN</name>
<dbReference type="RefSeq" id="WP_349804169.1">
    <property type="nucleotide sequence ID" value="NZ_JBEGDP010000005.1"/>
</dbReference>
<reference evidence="2 3" key="1">
    <citation type="submission" date="2024-02" db="EMBL/GenBank/DDBJ databases">
        <title>Full genome sequence of Nocardioides kribbensis.</title>
        <authorList>
            <person name="Poletto B.L."/>
            <person name="Silva G."/>
            <person name="Galante D."/>
            <person name="Campos K.R."/>
            <person name="Santos M.B.N."/>
            <person name="Sacchi C.T."/>
        </authorList>
    </citation>
    <scope>NUCLEOTIDE SEQUENCE [LARGE SCALE GENOMIC DNA]</scope>
    <source>
        <strain evidence="2 3">O4R</strain>
    </source>
</reference>
<dbReference type="Proteomes" id="UP001482520">
    <property type="component" value="Unassembled WGS sequence"/>
</dbReference>
<gene>
    <name evidence="2" type="ORF">V6R90_06590</name>
</gene>